<dbReference type="InterPro" id="IPR036691">
    <property type="entry name" value="Endo/exonu/phosph_ase_sf"/>
</dbReference>
<dbReference type="Proteomes" id="UP001281410">
    <property type="component" value="Unassembled WGS sequence"/>
</dbReference>
<dbReference type="PANTHER" id="PTHR33710">
    <property type="entry name" value="BNAC02G09200D PROTEIN"/>
    <property type="match status" value="1"/>
</dbReference>
<dbReference type="EMBL" id="JANJYJ010000008">
    <property type="protein sequence ID" value="KAK3193643.1"/>
    <property type="molecule type" value="Genomic_DNA"/>
</dbReference>
<evidence type="ECO:0008006" key="3">
    <source>
        <dbReference type="Google" id="ProtNLM"/>
    </source>
</evidence>
<evidence type="ECO:0000313" key="2">
    <source>
        <dbReference type="Proteomes" id="UP001281410"/>
    </source>
</evidence>
<proteinExistence type="predicted"/>
<dbReference type="AlphaFoldDB" id="A0AAD9ZWC1"/>
<evidence type="ECO:0000313" key="1">
    <source>
        <dbReference type="EMBL" id="KAK3193643.1"/>
    </source>
</evidence>
<dbReference type="Gene3D" id="3.60.10.10">
    <property type="entry name" value="Endonuclease/exonuclease/phosphatase"/>
    <property type="match status" value="1"/>
</dbReference>
<keyword evidence="2" id="KW-1185">Reference proteome</keyword>
<comment type="caution">
    <text evidence="1">The sequence shown here is derived from an EMBL/GenBank/DDBJ whole genome shotgun (WGS) entry which is preliminary data.</text>
</comment>
<organism evidence="1 2">
    <name type="scientific">Dipteronia sinensis</name>
    <dbReference type="NCBI Taxonomy" id="43782"/>
    <lineage>
        <taxon>Eukaryota</taxon>
        <taxon>Viridiplantae</taxon>
        <taxon>Streptophyta</taxon>
        <taxon>Embryophyta</taxon>
        <taxon>Tracheophyta</taxon>
        <taxon>Spermatophyta</taxon>
        <taxon>Magnoliopsida</taxon>
        <taxon>eudicotyledons</taxon>
        <taxon>Gunneridae</taxon>
        <taxon>Pentapetalae</taxon>
        <taxon>rosids</taxon>
        <taxon>malvids</taxon>
        <taxon>Sapindales</taxon>
        <taxon>Sapindaceae</taxon>
        <taxon>Hippocastanoideae</taxon>
        <taxon>Acereae</taxon>
        <taxon>Dipteronia</taxon>
    </lineage>
</organism>
<gene>
    <name evidence="1" type="ORF">Dsin_024953</name>
</gene>
<sequence>MYYMKSSIMFYMKSPPVQHEIFRVSLFIRERSSPFFGNRRSGYEEDDIGHVEKWHVRGRKDFKESLFSIFIDNLNPKVYVACSWGVFKVFGRARDIFLFSKNSSRKRVLKAFSFISKVNRRLISWDFSFSSLYVSDESILWCFESEIEKEDFIRNRFFGEDCFTSMFSWSDAKLFKGKLAWINVVGVPMTCWEEFFFQKLGRHVGKPLWMDKETSSRGRLDRGKLLAMVPLDGQSFHNINVSMEEGCFMIGDVEKGKSLWVRTPKARVLPLYYQNTKLTIGKMEDQLVVAGDPSFTDSDTSSGAFSNFSGWEGCIILAGELVKLGKEVASCNVYALNVESAIVELWEFILRAQRSFSMPWCIGGDFNTVLCVAERKVVDIPIHEISFTWSNNREQAVWARLERFLISPWILFWSPKMTQIGLPMSILDHIDVLIGYSKDNLGLSPFRFYNDWLEDDELMSQAKEGWVGCKVTELWKGIRKEEQMWRKKSRVKWLKEGDKNSKYFYCLANIRRINNQIGEITIDGATISGPILVKEEIDDFFENHFKKVLSNTPIVQGFSLRQLSVDERVSLDNRVQNYPWIQISVRIRSI</sequence>
<name>A0AAD9ZWC1_9ROSI</name>
<dbReference type="SUPFAM" id="SSF56219">
    <property type="entry name" value="DNase I-like"/>
    <property type="match status" value="1"/>
</dbReference>
<accession>A0AAD9ZWC1</accession>
<reference evidence="1" key="1">
    <citation type="journal article" date="2023" name="Plant J.">
        <title>Genome sequences and population genomics provide insights into the demographic history, inbreeding, and mutation load of two 'living fossil' tree species of Dipteronia.</title>
        <authorList>
            <person name="Feng Y."/>
            <person name="Comes H.P."/>
            <person name="Chen J."/>
            <person name="Zhu S."/>
            <person name="Lu R."/>
            <person name="Zhang X."/>
            <person name="Li P."/>
            <person name="Qiu J."/>
            <person name="Olsen K.M."/>
            <person name="Qiu Y."/>
        </authorList>
    </citation>
    <scope>NUCLEOTIDE SEQUENCE</scope>
    <source>
        <strain evidence="1">NBL</strain>
    </source>
</reference>
<protein>
    <recommendedName>
        <fullName evidence="3">DUF4283 domain-containing protein</fullName>
    </recommendedName>
</protein>
<dbReference type="PANTHER" id="PTHR33710:SF71">
    <property type="entry name" value="ENDONUCLEASE_EXONUCLEASE_PHOSPHATASE DOMAIN-CONTAINING PROTEIN"/>
    <property type="match status" value="1"/>
</dbReference>